<dbReference type="RefSeq" id="WP_014137936.1">
    <property type="nucleotide sequence ID" value="NC_016109.1"/>
</dbReference>
<dbReference type="EMBL" id="AP010968">
    <property type="protein sequence ID" value="BAJ30637.1"/>
    <property type="molecule type" value="Genomic_DNA"/>
</dbReference>
<organism evidence="3 4">
    <name type="scientific">Kitasatospora setae (strain ATCC 33774 / DSM 43861 / JCM 3304 / KCC A-0304 / NBRC 14216 / KM-6054)</name>
    <name type="common">Streptomyces setae</name>
    <dbReference type="NCBI Taxonomy" id="452652"/>
    <lineage>
        <taxon>Bacteria</taxon>
        <taxon>Bacillati</taxon>
        <taxon>Actinomycetota</taxon>
        <taxon>Actinomycetes</taxon>
        <taxon>Kitasatosporales</taxon>
        <taxon>Streptomycetaceae</taxon>
        <taxon>Kitasatospora</taxon>
    </lineage>
</organism>
<evidence type="ECO:0000313" key="3">
    <source>
        <dbReference type="EMBL" id="BAJ30637.1"/>
    </source>
</evidence>
<feature type="signal peptide" evidence="2">
    <location>
        <begin position="1"/>
        <end position="20"/>
    </location>
</feature>
<feature type="chain" id="PRO_5038791227" description="Lipoprotein" evidence="2">
    <location>
        <begin position="21"/>
        <end position="158"/>
    </location>
</feature>
<dbReference type="PROSITE" id="PS51257">
    <property type="entry name" value="PROKAR_LIPOPROTEIN"/>
    <property type="match status" value="1"/>
</dbReference>
<dbReference type="STRING" id="452652.KSE_48590"/>
<dbReference type="AlphaFoldDB" id="E4NGK7"/>
<accession>E4NGK7</accession>
<keyword evidence="2" id="KW-0732">Signal</keyword>
<keyword evidence="4" id="KW-1185">Reference proteome</keyword>
<sequence length="158" mass="15854">MRVQPPIRLAAAVLAVLAAAGCTSHGPEKPAGARSAEARSAAPSTGCPAAADTPPAPGEEPLPEEVRCLPGVRHGSVIPAEALAAFPEGEGLTGRALQVGVDSQTTAPEAALALCQELTRRGYGPGGAHHFIQLAVTGDARVGAYVSWPDHPACAKTG</sequence>
<protein>
    <recommendedName>
        <fullName evidence="5">Lipoprotein</fullName>
    </recommendedName>
</protein>
<feature type="compositionally biased region" description="Low complexity" evidence="1">
    <location>
        <begin position="30"/>
        <end position="44"/>
    </location>
</feature>
<evidence type="ECO:0000256" key="1">
    <source>
        <dbReference type="SAM" id="MobiDB-lite"/>
    </source>
</evidence>
<proteinExistence type="predicted"/>
<dbReference type="PATRIC" id="fig|452652.3.peg.4846"/>
<evidence type="ECO:0008006" key="5">
    <source>
        <dbReference type="Google" id="ProtNLM"/>
    </source>
</evidence>
<evidence type="ECO:0000256" key="2">
    <source>
        <dbReference type="SAM" id="SignalP"/>
    </source>
</evidence>
<dbReference type="HOGENOM" id="CLU_1667069_0_0_11"/>
<feature type="region of interest" description="Disordered" evidence="1">
    <location>
        <begin position="24"/>
        <end position="64"/>
    </location>
</feature>
<dbReference type="Proteomes" id="UP000007076">
    <property type="component" value="Chromosome"/>
</dbReference>
<dbReference type="KEGG" id="ksk:KSE_48590"/>
<name>E4NGK7_KITSK</name>
<reference evidence="3 4" key="1">
    <citation type="journal article" date="2010" name="DNA Res.">
        <title>Genome sequence of Kitasatospora setae NBRC 14216T: an evolutionary snapshot of the family Streptomycetaceae.</title>
        <authorList>
            <person name="Ichikawa N."/>
            <person name="Oguchi A."/>
            <person name="Ikeda H."/>
            <person name="Ishikawa J."/>
            <person name="Kitani S."/>
            <person name="Watanabe Y."/>
            <person name="Nakamura S."/>
            <person name="Katano Y."/>
            <person name="Kishi E."/>
            <person name="Sasagawa M."/>
            <person name="Ankai A."/>
            <person name="Fukui S."/>
            <person name="Hashimoto Y."/>
            <person name="Kamata S."/>
            <person name="Otoguro M."/>
            <person name="Tanikawa S."/>
            <person name="Nihira T."/>
            <person name="Horinouchi S."/>
            <person name="Ohnishi Y."/>
            <person name="Hayakawa M."/>
            <person name="Kuzuyama T."/>
            <person name="Arisawa A."/>
            <person name="Nomoto F."/>
            <person name="Miura H."/>
            <person name="Takahashi Y."/>
            <person name="Fujita N."/>
        </authorList>
    </citation>
    <scope>NUCLEOTIDE SEQUENCE [LARGE SCALE GENOMIC DNA]</scope>
    <source>
        <strain evidence="4">ATCC 33774 / DSM 43861 / JCM 3304 / KCC A-0304 / NBRC 14216 / KM-6054</strain>
    </source>
</reference>
<gene>
    <name evidence="3" type="ordered locus">KSE_48590</name>
</gene>
<evidence type="ECO:0000313" key="4">
    <source>
        <dbReference type="Proteomes" id="UP000007076"/>
    </source>
</evidence>